<organism evidence="4 5">
    <name type="scientific">Methylomonas subterranea</name>
    <dbReference type="NCBI Taxonomy" id="2952225"/>
    <lineage>
        <taxon>Bacteria</taxon>
        <taxon>Pseudomonadati</taxon>
        <taxon>Pseudomonadota</taxon>
        <taxon>Gammaproteobacteria</taxon>
        <taxon>Methylococcales</taxon>
        <taxon>Methylococcaceae</taxon>
        <taxon>Methylomonas</taxon>
    </lineage>
</organism>
<dbReference type="InterPro" id="IPR041698">
    <property type="entry name" value="Methyltransf_25"/>
</dbReference>
<keyword evidence="2" id="KW-0808">Transferase</keyword>
<dbReference type="Pfam" id="PF13649">
    <property type="entry name" value="Methyltransf_25"/>
    <property type="match status" value="1"/>
</dbReference>
<keyword evidence="1 4" id="KW-0489">Methyltransferase</keyword>
<feature type="domain" description="Methyltransferase" evidence="3">
    <location>
        <begin position="53"/>
        <end position="153"/>
    </location>
</feature>
<dbReference type="PANTHER" id="PTHR43861:SF1">
    <property type="entry name" value="TRANS-ACONITATE 2-METHYLTRANSFERASE"/>
    <property type="match status" value="1"/>
</dbReference>
<dbReference type="GO" id="GO:0008168">
    <property type="term" value="F:methyltransferase activity"/>
    <property type="evidence" value="ECO:0007669"/>
    <property type="project" value="UniProtKB-KW"/>
</dbReference>
<evidence type="ECO:0000256" key="2">
    <source>
        <dbReference type="ARBA" id="ARBA00022679"/>
    </source>
</evidence>
<dbReference type="Proteomes" id="UP001524499">
    <property type="component" value="Unassembled WGS sequence"/>
</dbReference>
<keyword evidence="5" id="KW-1185">Reference proteome</keyword>
<reference evidence="4 5" key="1">
    <citation type="submission" date="2022-07" db="EMBL/GenBank/DDBJ databases">
        <title>Methylomonas rivi sp. nov., Methylomonas rosea sp. nov., Methylomonas aureus sp. nov. and Methylomonas subterranea sp. nov., four novel methanotrophs isolated from a freshwater creek and the deep terrestrial subsurface.</title>
        <authorList>
            <person name="Abin C."/>
            <person name="Sankaranarayanan K."/>
            <person name="Garner C."/>
            <person name="Sindelar R."/>
            <person name="Kotary K."/>
            <person name="Garner R."/>
            <person name="Barclay S."/>
            <person name="Lawson P."/>
            <person name="Krumholz L."/>
        </authorList>
    </citation>
    <scope>NUCLEOTIDE SEQUENCE [LARGE SCALE GENOMIC DNA]</scope>
    <source>
        <strain evidence="4 5">SURF-2</strain>
    </source>
</reference>
<dbReference type="InterPro" id="IPR029063">
    <property type="entry name" value="SAM-dependent_MTases_sf"/>
</dbReference>
<evidence type="ECO:0000256" key="1">
    <source>
        <dbReference type="ARBA" id="ARBA00022603"/>
    </source>
</evidence>
<dbReference type="CDD" id="cd02440">
    <property type="entry name" value="AdoMet_MTases"/>
    <property type="match status" value="1"/>
</dbReference>
<dbReference type="GO" id="GO:0032259">
    <property type="term" value="P:methylation"/>
    <property type="evidence" value="ECO:0007669"/>
    <property type="project" value="UniProtKB-KW"/>
</dbReference>
<proteinExistence type="predicted"/>
<dbReference type="SUPFAM" id="SSF53335">
    <property type="entry name" value="S-adenosyl-L-methionine-dependent methyltransferases"/>
    <property type="match status" value="1"/>
</dbReference>
<sequence length="243" mass="27147">MMAANSFDAMFSGVIGREYELLKLICPMSTEMSRLVGLEVGEYCQLKPEPQWVVELGGGTGITTLSILSADERLRVLSVDSEPTMQSQAKQSLQTWADSGRLEFSGQDALSALRMLNNESVDVVASAYTLHNFEADYRRQVISEIYRVLKSGGLFVNGDRYALDDVGAHTRGTQAEVAGYFKVLTQINRLDLLEQWIIHLFNDESENHLMRESVALRQLSEAGFDGIRIKLRHQVNALLTANK</sequence>
<gene>
    <name evidence="4" type="ORF">NP590_13005</name>
</gene>
<comment type="caution">
    <text evidence="4">The sequence shown here is derived from an EMBL/GenBank/DDBJ whole genome shotgun (WGS) entry which is preliminary data.</text>
</comment>
<name>A0ABT1THV1_9GAMM</name>
<dbReference type="PANTHER" id="PTHR43861">
    <property type="entry name" value="TRANS-ACONITATE 2-METHYLTRANSFERASE-RELATED"/>
    <property type="match status" value="1"/>
</dbReference>
<dbReference type="EMBL" id="JANIBJ010000023">
    <property type="protein sequence ID" value="MCQ8105028.1"/>
    <property type="molecule type" value="Genomic_DNA"/>
</dbReference>
<protein>
    <submittedName>
        <fullName evidence="4">Class I SAM-dependent methyltransferase</fullName>
    </submittedName>
</protein>
<evidence type="ECO:0000259" key="3">
    <source>
        <dbReference type="Pfam" id="PF13649"/>
    </source>
</evidence>
<accession>A0ABT1THV1</accession>
<evidence type="ECO:0000313" key="4">
    <source>
        <dbReference type="EMBL" id="MCQ8105028.1"/>
    </source>
</evidence>
<evidence type="ECO:0000313" key="5">
    <source>
        <dbReference type="Proteomes" id="UP001524499"/>
    </source>
</evidence>
<dbReference type="Gene3D" id="3.40.50.150">
    <property type="entry name" value="Vaccinia Virus protein VP39"/>
    <property type="match status" value="1"/>
</dbReference>